<evidence type="ECO:0000256" key="3">
    <source>
        <dbReference type="ARBA" id="ARBA00022763"/>
    </source>
</evidence>
<dbReference type="PANTHER" id="PTHR11370">
    <property type="entry name" value="DNA-REPAIR PROTEIN XRCC1"/>
    <property type="match status" value="1"/>
</dbReference>
<evidence type="ECO:0000256" key="5">
    <source>
        <dbReference type="ARBA" id="ARBA00023242"/>
    </source>
</evidence>
<feature type="compositionally biased region" description="Acidic residues" evidence="6">
    <location>
        <begin position="438"/>
        <end position="459"/>
    </location>
</feature>
<dbReference type="SMART" id="SM00292">
    <property type="entry name" value="BRCT"/>
    <property type="match status" value="2"/>
</dbReference>
<dbReference type="InterPro" id="IPR001357">
    <property type="entry name" value="BRCT_dom"/>
</dbReference>
<name>A0A9P0C4J2_BEMTA</name>
<feature type="domain" description="BRCT" evidence="7">
    <location>
        <begin position="531"/>
        <end position="627"/>
    </location>
</feature>
<dbReference type="GO" id="GO:0003684">
    <property type="term" value="F:damaged DNA binding"/>
    <property type="evidence" value="ECO:0007669"/>
    <property type="project" value="InterPro"/>
</dbReference>
<keyword evidence="4" id="KW-0234">DNA repair</keyword>
<dbReference type="Pfam" id="PF01834">
    <property type="entry name" value="XRCC1_N"/>
    <property type="match status" value="1"/>
</dbReference>
<dbReference type="PANTHER" id="PTHR11370:SF5">
    <property type="entry name" value="DNA REPAIR PROTEIN XRCC1"/>
    <property type="match status" value="1"/>
</dbReference>
<reference evidence="8" key="1">
    <citation type="submission" date="2021-12" db="EMBL/GenBank/DDBJ databases">
        <authorList>
            <person name="King R."/>
        </authorList>
    </citation>
    <scope>NUCLEOTIDE SEQUENCE</scope>
</reference>
<evidence type="ECO:0000313" key="8">
    <source>
        <dbReference type="EMBL" id="CAH0768799.1"/>
    </source>
</evidence>
<dbReference type="GO" id="GO:0000012">
    <property type="term" value="P:single strand break repair"/>
    <property type="evidence" value="ECO:0007669"/>
    <property type="project" value="InterPro"/>
</dbReference>
<dbReference type="FunFam" id="3.40.50.10190:FF:000008">
    <property type="entry name" value="X-ray repair cross complementing 1"/>
    <property type="match status" value="1"/>
</dbReference>
<dbReference type="Gene3D" id="3.40.50.10190">
    <property type="entry name" value="BRCT domain"/>
    <property type="match status" value="2"/>
</dbReference>
<evidence type="ECO:0000256" key="1">
    <source>
        <dbReference type="ARBA" id="ARBA00004123"/>
    </source>
</evidence>
<evidence type="ECO:0000313" key="9">
    <source>
        <dbReference type="Proteomes" id="UP001152759"/>
    </source>
</evidence>
<dbReference type="GO" id="GO:0006303">
    <property type="term" value="P:double-strand break repair via nonhomologous end joining"/>
    <property type="evidence" value="ECO:0007669"/>
    <property type="project" value="InterPro"/>
</dbReference>
<dbReference type="InterPro" id="IPR008979">
    <property type="entry name" value="Galactose-bd-like_sf"/>
</dbReference>
<keyword evidence="2" id="KW-0677">Repeat</keyword>
<keyword evidence="5" id="KW-0539">Nucleus</keyword>
<dbReference type="InterPro" id="IPR002706">
    <property type="entry name" value="Xrcc1_N"/>
</dbReference>
<keyword evidence="9" id="KW-1185">Reference proteome</keyword>
<comment type="subcellular location">
    <subcellularLocation>
        <location evidence="1">Nucleus</location>
    </subcellularLocation>
</comment>
<feature type="domain" description="BRCT" evidence="7">
    <location>
        <begin position="341"/>
        <end position="428"/>
    </location>
</feature>
<feature type="compositionally biased region" description="Basic and acidic residues" evidence="6">
    <location>
        <begin position="511"/>
        <end position="521"/>
    </location>
</feature>
<dbReference type="Gene3D" id="2.60.120.260">
    <property type="entry name" value="Galactose-binding domain-like"/>
    <property type="match status" value="1"/>
</dbReference>
<proteinExistence type="predicted"/>
<dbReference type="Pfam" id="PF16589">
    <property type="entry name" value="BRCT_2"/>
    <property type="match status" value="1"/>
</dbReference>
<accession>A0A9P0C4J2</accession>
<feature type="compositionally biased region" description="Basic and acidic residues" evidence="6">
    <location>
        <begin position="204"/>
        <end position="237"/>
    </location>
</feature>
<feature type="compositionally biased region" description="Polar residues" evidence="6">
    <location>
        <begin position="188"/>
        <end position="201"/>
    </location>
</feature>
<dbReference type="FunFam" id="2.60.120.260:FF:000025">
    <property type="entry name" value="DNA repair protein XRCC1 isoform X1"/>
    <property type="match status" value="1"/>
</dbReference>
<gene>
    <name evidence="8" type="ORF">BEMITA_LOCUS5876</name>
</gene>
<sequence length="628" mass="71023">MTAKVHNAQNLLLKDNPSKKWKCKTPGEKQAVVILQLEKASKITGIDIGNEFSAFVEVLVAKSTSNEDDYKVLLVASSLMSFDESKNGTNTNSVKFFSHSQLSKPTVDDSWDRIKIICTQPFNKHVQYGLSFIIVHTKAAEVSEDDKLPNLGKFTWKQTENDDGFSAGSLFTKKKLDGGPLIEDESKVNTGAKATTKNLTDSGEPPKTKLDRNSNSEKKKVKDTGSASKTKDTDSNSRRTVKNRLIYDDDDEEEPTRSQKRKKLNTSDNKNDDISSQSKASILNSEENKVTNRISLNEPSSSTKNDSGKISVPSNLPTTDPIPSASSSSSRKRKVEREIKNFYELLEDVVFVISGFENPYRGQLRSKALEMGAKYKPDWNSACTHLICAFPNTPKFQQVQGKGKIVKKEWIEECYAQKRRFPWRRFALDRKDKKKPESEDEIFTNADDVPEESDCDTDEEVNRIQQKKKKAANPLNDDSDSDTTSKRPQRKRTKVLSVYDEDTDIDEEEEKPIPKKNSRDTSITEKLPLPYLPDFFSGKTFYISSLIKSPEAKAYLQRCVIAYKGTVVLDLVKKIDFVLVDNDYEPGGHRSIELIKENHPDVLIVQQEWIRECSALGQLVPHDKYVCE</sequence>
<dbReference type="GO" id="GO:0006284">
    <property type="term" value="P:base-excision repair"/>
    <property type="evidence" value="ECO:0007669"/>
    <property type="project" value="InterPro"/>
</dbReference>
<dbReference type="AlphaFoldDB" id="A0A9P0C4J2"/>
<organism evidence="8 9">
    <name type="scientific">Bemisia tabaci</name>
    <name type="common">Sweetpotato whitefly</name>
    <name type="synonym">Aleurodes tabaci</name>
    <dbReference type="NCBI Taxonomy" id="7038"/>
    <lineage>
        <taxon>Eukaryota</taxon>
        <taxon>Metazoa</taxon>
        <taxon>Ecdysozoa</taxon>
        <taxon>Arthropoda</taxon>
        <taxon>Hexapoda</taxon>
        <taxon>Insecta</taxon>
        <taxon>Pterygota</taxon>
        <taxon>Neoptera</taxon>
        <taxon>Paraneoptera</taxon>
        <taxon>Hemiptera</taxon>
        <taxon>Sternorrhyncha</taxon>
        <taxon>Aleyrodoidea</taxon>
        <taxon>Aleyrodidae</taxon>
        <taxon>Aleyrodinae</taxon>
        <taxon>Bemisia</taxon>
    </lineage>
</organism>
<dbReference type="SUPFAM" id="SSF52113">
    <property type="entry name" value="BRCT domain"/>
    <property type="match status" value="2"/>
</dbReference>
<feature type="compositionally biased region" description="Polar residues" evidence="6">
    <location>
        <begin position="274"/>
        <end position="305"/>
    </location>
</feature>
<feature type="compositionally biased region" description="Acidic residues" evidence="6">
    <location>
        <begin position="499"/>
        <end position="510"/>
    </location>
</feature>
<dbReference type="InterPro" id="IPR036420">
    <property type="entry name" value="BRCT_dom_sf"/>
</dbReference>
<protein>
    <recommendedName>
        <fullName evidence="7">BRCT domain-containing protein</fullName>
    </recommendedName>
</protein>
<evidence type="ECO:0000256" key="4">
    <source>
        <dbReference type="ARBA" id="ARBA00023204"/>
    </source>
</evidence>
<evidence type="ECO:0000256" key="6">
    <source>
        <dbReference type="SAM" id="MobiDB-lite"/>
    </source>
</evidence>
<dbReference type="CDD" id="cd17725">
    <property type="entry name" value="BRCT_XRCC1_rpt1"/>
    <property type="match status" value="1"/>
</dbReference>
<dbReference type="Proteomes" id="UP001152759">
    <property type="component" value="Chromosome 3"/>
</dbReference>
<dbReference type="Pfam" id="PF00533">
    <property type="entry name" value="BRCT"/>
    <property type="match status" value="1"/>
</dbReference>
<dbReference type="SUPFAM" id="SSF49785">
    <property type="entry name" value="Galactose-binding domain-like"/>
    <property type="match status" value="1"/>
</dbReference>
<dbReference type="GO" id="GO:0005634">
    <property type="term" value="C:nucleus"/>
    <property type="evidence" value="ECO:0007669"/>
    <property type="project" value="UniProtKB-SubCell"/>
</dbReference>
<evidence type="ECO:0000259" key="7">
    <source>
        <dbReference type="PROSITE" id="PS50172"/>
    </source>
</evidence>
<evidence type="ECO:0000256" key="2">
    <source>
        <dbReference type="ARBA" id="ARBA00022737"/>
    </source>
</evidence>
<feature type="region of interest" description="Disordered" evidence="6">
    <location>
        <begin position="176"/>
        <end position="333"/>
    </location>
</feature>
<dbReference type="EMBL" id="OU963864">
    <property type="protein sequence ID" value="CAH0768799.1"/>
    <property type="molecule type" value="Genomic_DNA"/>
</dbReference>
<keyword evidence="3" id="KW-0227">DNA damage</keyword>
<dbReference type="InterPro" id="IPR045080">
    <property type="entry name" value="BRCT_XRCC1_rpt1"/>
</dbReference>
<dbReference type="PROSITE" id="PS50172">
    <property type="entry name" value="BRCT"/>
    <property type="match status" value="2"/>
</dbReference>
<feature type="region of interest" description="Disordered" evidence="6">
    <location>
        <begin position="434"/>
        <end position="521"/>
    </location>
</feature>